<accession>A0A263CY19</accession>
<organism evidence="4 5">
    <name type="scientific">Amycolatopsis antarctica</name>
    <dbReference type="NCBI Taxonomy" id="1854586"/>
    <lineage>
        <taxon>Bacteria</taxon>
        <taxon>Bacillati</taxon>
        <taxon>Actinomycetota</taxon>
        <taxon>Actinomycetes</taxon>
        <taxon>Pseudonocardiales</taxon>
        <taxon>Pseudonocardiaceae</taxon>
        <taxon>Amycolatopsis</taxon>
    </lineage>
</organism>
<dbReference type="Gene3D" id="1.10.1780.10">
    <property type="entry name" value="Clp, N-terminal domain"/>
    <property type="match status" value="1"/>
</dbReference>
<dbReference type="PROSITE" id="PS51903">
    <property type="entry name" value="CLP_R"/>
    <property type="match status" value="1"/>
</dbReference>
<dbReference type="Pfam" id="PF02861">
    <property type="entry name" value="Clp_N"/>
    <property type="match status" value="2"/>
</dbReference>
<proteinExistence type="predicted"/>
<dbReference type="InterPro" id="IPR004176">
    <property type="entry name" value="Clp_R_N"/>
</dbReference>
<dbReference type="RefSeq" id="WP_094865612.1">
    <property type="nucleotide sequence ID" value="NZ_NKYE01000021.1"/>
</dbReference>
<evidence type="ECO:0000259" key="3">
    <source>
        <dbReference type="PROSITE" id="PS51903"/>
    </source>
</evidence>
<keyword evidence="5" id="KW-1185">Reference proteome</keyword>
<dbReference type="OrthoDB" id="3628183at2"/>
<evidence type="ECO:0000313" key="4">
    <source>
        <dbReference type="EMBL" id="OZM70317.1"/>
    </source>
</evidence>
<evidence type="ECO:0000313" key="5">
    <source>
        <dbReference type="Proteomes" id="UP000242444"/>
    </source>
</evidence>
<dbReference type="Proteomes" id="UP000242444">
    <property type="component" value="Unassembled WGS sequence"/>
</dbReference>
<reference evidence="4 5" key="1">
    <citation type="submission" date="2017-07" db="EMBL/GenBank/DDBJ databases">
        <title>Amycolatopsis antarcticus sp. nov., isolated from the surface of an Antarcticus brown macroalga.</title>
        <authorList>
            <person name="Wang J."/>
            <person name="Leiva S."/>
            <person name="Huang J."/>
            <person name="Huang Y."/>
        </authorList>
    </citation>
    <scope>NUCLEOTIDE SEQUENCE [LARGE SCALE GENOMIC DNA]</scope>
    <source>
        <strain evidence="4 5">AU-G6</strain>
    </source>
</reference>
<evidence type="ECO:0000256" key="1">
    <source>
        <dbReference type="PROSITE-ProRule" id="PRU01251"/>
    </source>
</evidence>
<comment type="caution">
    <text evidence="4">The sequence shown here is derived from an EMBL/GenBank/DDBJ whole genome shotgun (WGS) entry which is preliminary data.</text>
</comment>
<dbReference type="AlphaFoldDB" id="A0A263CY19"/>
<dbReference type="EMBL" id="NKYE01000021">
    <property type="protein sequence ID" value="OZM70317.1"/>
    <property type="molecule type" value="Genomic_DNA"/>
</dbReference>
<feature type="region of interest" description="Disordered" evidence="2">
    <location>
        <begin position="96"/>
        <end position="115"/>
    </location>
</feature>
<dbReference type="SUPFAM" id="SSF81923">
    <property type="entry name" value="Double Clp-N motif"/>
    <property type="match status" value="2"/>
</dbReference>
<evidence type="ECO:0000256" key="2">
    <source>
        <dbReference type="SAM" id="MobiDB-lite"/>
    </source>
</evidence>
<dbReference type="InterPro" id="IPR036628">
    <property type="entry name" value="Clp_N_dom_sf"/>
</dbReference>
<gene>
    <name evidence="4" type="ORF">CFN78_25665</name>
</gene>
<name>A0A263CY19_9PSEU</name>
<dbReference type="InParanoid" id="A0A263CY19"/>
<feature type="domain" description="Clp R" evidence="3">
    <location>
        <begin position="2"/>
        <end position="180"/>
    </location>
</feature>
<protein>
    <submittedName>
        <fullName evidence="4">ATPase</fullName>
    </submittedName>
</protein>
<keyword evidence="1" id="KW-0677">Repeat</keyword>
<sequence>MFERFSRNARLAVVGAQESARAAHAPEIGAEHLLLALLDGQGYAARYLADRLGGDRTLAAEFDRIRRQAGLGPADARALGELGIDVRQVVDAVEREHGPGALARPREPGRRRGHLPFDREAKLTLKRTLGEAIALGDRSIGTEHVLLALLNGTGAVADVLAAHEIGYLDLRSALARRQAS</sequence>